<dbReference type="OrthoDB" id="2565179at2759"/>
<reference evidence="3" key="1">
    <citation type="journal article" date="2012" name="Science">
        <title>The Paleozoic origin of enzymatic lignin decomposition reconstructed from 31 fungal genomes.</title>
        <authorList>
            <person name="Floudas D."/>
            <person name="Binder M."/>
            <person name="Riley R."/>
            <person name="Barry K."/>
            <person name="Blanchette R.A."/>
            <person name="Henrissat B."/>
            <person name="Martinez A.T."/>
            <person name="Otillar R."/>
            <person name="Spatafora J.W."/>
            <person name="Yadav J.S."/>
            <person name="Aerts A."/>
            <person name="Benoit I."/>
            <person name="Boyd A."/>
            <person name="Carlson A."/>
            <person name="Copeland A."/>
            <person name="Coutinho P.M."/>
            <person name="de Vries R.P."/>
            <person name="Ferreira P."/>
            <person name="Findley K."/>
            <person name="Foster B."/>
            <person name="Gaskell J."/>
            <person name="Glotzer D."/>
            <person name="Gorecki P."/>
            <person name="Heitman J."/>
            <person name="Hesse C."/>
            <person name="Hori C."/>
            <person name="Igarashi K."/>
            <person name="Jurgens J.A."/>
            <person name="Kallen N."/>
            <person name="Kersten P."/>
            <person name="Kohler A."/>
            <person name="Kuees U."/>
            <person name="Kumar T.K.A."/>
            <person name="Kuo A."/>
            <person name="LaButti K."/>
            <person name="Larrondo L.F."/>
            <person name="Lindquist E."/>
            <person name="Ling A."/>
            <person name="Lombard V."/>
            <person name="Lucas S."/>
            <person name="Lundell T."/>
            <person name="Martin R."/>
            <person name="McLaughlin D.J."/>
            <person name="Morgenstern I."/>
            <person name="Morin E."/>
            <person name="Murat C."/>
            <person name="Nagy L.G."/>
            <person name="Nolan M."/>
            <person name="Ohm R.A."/>
            <person name="Patyshakuliyeva A."/>
            <person name="Rokas A."/>
            <person name="Ruiz-Duenas F.J."/>
            <person name="Sabat G."/>
            <person name="Salamov A."/>
            <person name="Samejima M."/>
            <person name="Schmutz J."/>
            <person name="Slot J.C."/>
            <person name="St John F."/>
            <person name="Stenlid J."/>
            <person name="Sun H."/>
            <person name="Sun S."/>
            <person name="Syed K."/>
            <person name="Tsang A."/>
            <person name="Wiebenga A."/>
            <person name="Young D."/>
            <person name="Pisabarro A."/>
            <person name="Eastwood D.C."/>
            <person name="Martin F."/>
            <person name="Cullen D."/>
            <person name="Grigoriev I.V."/>
            <person name="Hibbett D.S."/>
        </authorList>
    </citation>
    <scope>NUCLEOTIDE SEQUENCE [LARGE SCALE GENOMIC DNA]</scope>
    <source>
        <strain evidence="3">HHB-11173 SS5</strain>
    </source>
</reference>
<dbReference type="KEGG" id="psq:PUNSTDRAFT_139286"/>
<protein>
    <submittedName>
        <fullName evidence="2">Uncharacterized protein</fullName>
    </submittedName>
</protein>
<organism evidence="2 3">
    <name type="scientific">Punctularia strigosozonata (strain HHB-11173)</name>
    <name type="common">White-rot fungus</name>
    <dbReference type="NCBI Taxonomy" id="741275"/>
    <lineage>
        <taxon>Eukaryota</taxon>
        <taxon>Fungi</taxon>
        <taxon>Dikarya</taxon>
        <taxon>Basidiomycota</taxon>
        <taxon>Agaricomycotina</taxon>
        <taxon>Agaricomycetes</taxon>
        <taxon>Corticiales</taxon>
        <taxon>Punctulariaceae</taxon>
        <taxon>Punctularia</taxon>
    </lineage>
</organism>
<feature type="region of interest" description="Disordered" evidence="1">
    <location>
        <begin position="28"/>
        <end position="51"/>
    </location>
</feature>
<name>R7S072_PUNST</name>
<dbReference type="EMBL" id="JH687559">
    <property type="protein sequence ID" value="EIN03760.1"/>
    <property type="molecule type" value="Genomic_DNA"/>
</dbReference>
<accession>R7S072</accession>
<dbReference type="Proteomes" id="UP000054196">
    <property type="component" value="Unassembled WGS sequence"/>
</dbReference>
<feature type="region of interest" description="Disordered" evidence="1">
    <location>
        <begin position="913"/>
        <end position="936"/>
    </location>
</feature>
<dbReference type="AlphaFoldDB" id="R7S072"/>
<dbReference type="HOGENOM" id="CLU_295789_0_0_1"/>
<dbReference type="OMA" id="FKGANSH"/>
<gene>
    <name evidence="2" type="ORF">PUNSTDRAFT_139286</name>
</gene>
<evidence type="ECO:0000256" key="1">
    <source>
        <dbReference type="SAM" id="MobiDB-lite"/>
    </source>
</evidence>
<dbReference type="eggNOG" id="ENOG502SNUT">
    <property type="taxonomic scope" value="Eukaryota"/>
</dbReference>
<evidence type="ECO:0000313" key="2">
    <source>
        <dbReference type="EMBL" id="EIN03760.1"/>
    </source>
</evidence>
<sequence length="1010" mass="114506">MLSPSASPVPLKLSVDVQAVLPRELHGRELSPLAATQPQQARSPRKRHHTATSLHELRDILKFTALPENLTVQRLKTLYASCKRAQLLPRLRSSEFSVLISILGTLSISNPSNPATSSPTLSSNPSQPNIFLHRPALSMDPSSFTFQLNFAREVAADKRQYHELSDSDHYWLMLLKIARLRRDVDNVATRSAKDDARALDRIRMHYRQIRRHFRHADAHIPFLRVLIGTGKAPEAARWWCSYMLDFERASRSVFNVLWELVLEHGASLALSDKQAVLDVFRRRMDGIQRMGSSTPGPAVFSMAQGRVSVDEVIDVRHLVDTLDRLLRGLPRDEEENDAMGELWEWARAQAVQASEEASREDGVEGWSVLACLALSSSRRVIAPSIAEISGSGRYLDIQIVCMLSALDRSFGFARVRRGSILEDKQPAPLPITDLRGVVRRLWVMWSSSRTAVDRPRMVQRAVLAAFLRLSAVLEDGELMKRCGRYLEAHGLWDADTVRSARQIIGLGSDWWIAVVALLPSESVPQKISEMARLVGGRRDRRPLEAMAVRAVSSAKDWDPLVAYRIWLSARAARIKVPDEVVSTLGLALAPNYPHEAALVMKEGQISDEDAEAVLGRILRRVSSSRVTRLPKELSRLILTAMIHTWSNRFPPRELPIQLRGCVEYFLLMMPASGYSQSAVAFIQIIHYRDPSYFRTPFLRKMILRLMHHTQWKRAIWLANYVGLMNPEHARHWHEFVFRAVLLRREYGAPARLALRILPQMQDITPGSPRHILQTYATLPPRVASLHLTRPSGVGTRERPHTRVALNALVRAGRLRAAHLHLRSRSPSLPMQQRSVLGNIVLHGHVLDRRTRNRQHFQHVLRMLDSLVANEGAIPDRVTINILVKATLLWPRLADSVKLRMLFDQLVVSGYRSPSAPESRPFGTNPSGKQGTIPLPPSVSGPISFARHLRPMYKMFIRAFRSRGDREATRMVVSMLKEAKREAEEAHERRERARLRGRMRKARVLAKIQSE</sequence>
<proteinExistence type="predicted"/>
<dbReference type="GeneID" id="18880272"/>
<dbReference type="RefSeq" id="XP_007389045.1">
    <property type="nucleotide sequence ID" value="XM_007388983.1"/>
</dbReference>
<evidence type="ECO:0000313" key="3">
    <source>
        <dbReference type="Proteomes" id="UP000054196"/>
    </source>
</evidence>
<keyword evidence="3" id="KW-1185">Reference proteome</keyword>